<comment type="caution">
    <text evidence="2">The sequence shown here is derived from an EMBL/GenBank/DDBJ whole genome shotgun (WGS) entry which is preliminary data.</text>
</comment>
<dbReference type="AlphaFoldDB" id="A0A392TW35"/>
<dbReference type="Proteomes" id="UP000265520">
    <property type="component" value="Unassembled WGS sequence"/>
</dbReference>
<feature type="compositionally biased region" description="Basic residues" evidence="1">
    <location>
        <begin position="15"/>
        <end position="27"/>
    </location>
</feature>
<protein>
    <submittedName>
        <fullName evidence="2">Uncharacterized protein</fullName>
    </submittedName>
</protein>
<keyword evidence="3" id="KW-1185">Reference proteome</keyword>
<accession>A0A392TW35</accession>
<feature type="non-terminal residue" evidence="2">
    <location>
        <position position="27"/>
    </location>
</feature>
<sequence length="27" mass="3224">MVEKEKPFTLFVSRSQKKKDKQKVRSA</sequence>
<feature type="region of interest" description="Disordered" evidence="1">
    <location>
        <begin position="1"/>
        <end position="27"/>
    </location>
</feature>
<evidence type="ECO:0000256" key="1">
    <source>
        <dbReference type="SAM" id="MobiDB-lite"/>
    </source>
</evidence>
<reference evidence="2 3" key="1">
    <citation type="journal article" date="2018" name="Front. Plant Sci.">
        <title>Red Clover (Trifolium pratense) and Zigzag Clover (T. medium) - A Picture of Genomic Similarities and Differences.</title>
        <authorList>
            <person name="Dluhosova J."/>
            <person name="Istvanek J."/>
            <person name="Nedelnik J."/>
            <person name="Repkova J."/>
        </authorList>
    </citation>
    <scope>NUCLEOTIDE SEQUENCE [LARGE SCALE GENOMIC DNA]</scope>
    <source>
        <strain evidence="3">cv. 10/8</strain>
        <tissue evidence="2">Leaf</tissue>
    </source>
</reference>
<evidence type="ECO:0000313" key="2">
    <source>
        <dbReference type="EMBL" id="MCI65363.1"/>
    </source>
</evidence>
<dbReference type="EMBL" id="LXQA010674296">
    <property type="protein sequence ID" value="MCI65363.1"/>
    <property type="molecule type" value="Genomic_DNA"/>
</dbReference>
<organism evidence="2 3">
    <name type="scientific">Trifolium medium</name>
    <dbReference type="NCBI Taxonomy" id="97028"/>
    <lineage>
        <taxon>Eukaryota</taxon>
        <taxon>Viridiplantae</taxon>
        <taxon>Streptophyta</taxon>
        <taxon>Embryophyta</taxon>
        <taxon>Tracheophyta</taxon>
        <taxon>Spermatophyta</taxon>
        <taxon>Magnoliopsida</taxon>
        <taxon>eudicotyledons</taxon>
        <taxon>Gunneridae</taxon>
        <taxon>Pentapetalae</taxon>
        <taxon>rosids</taxon>
        <taxon>fabids</taxon>
        <taxon>Fabales</taxon>
        <taxon>Fabaceae</taxon>
        <taxon>Papilionoideae</taxon>
        <taxon>50 kb inversion clade</taxon>
        <taxon>NPAAA clade</taxon>
        <taxon>Hologalegina</taxon>
        <taxon>IRL clade</taxon>
        <taxon>Trifolieae</taxon>
        <taxon>Trifolium</taxon>
    </lineage>
</organism>
<name>A0A392TW35_9FABA</name>
<proteinExistence type="predicted"/>
<evidence type="ECO:0000313" key="3">
    <source>
        <dbReference type="Proteomes" id="UP000265520"/>
    </source>
</evidence>